<comment type="caution">
    <text evidence="1">The sequence shown here is derived from an EMBL/GenBank/DDBJ whole genome shotgun (WGS) entry which is preliminary data.</text>
</comment>
<evidence type="ECO:0000313" key="2">
    <source>
        <dbReference type="Proteomes" id="UP001353858"/>
    </source>
</evidence>
<protein>
    <recommendedName>
        <fullName evidence="3">HTH psq-type domain-containing protein</fullName>
    </recommendedName>
</protein>
<evidence type="ECO:0000313" key="1">
    <source>
        <dbReference type="EMBL" id="KAK4883360.1"/>
    </source>
</evidence>
<dbReference type="Proteomes" id="UP001353858">
    <property type="component" value="Unassembled WGS sequence"/>
</dbReference>
<organism evidence="1 2">
    <name type="scientific">Aquatica leii</name>
    <dbReference type="NCBI Taxonomy" id="1421715"/>
    <lineage>
        <taxon>Eukaryota</taxon>
        <taxon>Metazoa</taxon>
        <taxon>Ecdysozoa</taxon>
        <taxon>Arthropoda</taxon>
        <taxon>Hexapoda</taxon>
        <taxon>Insecta</taxon>
        <taxon>Pterygota</taxon>
        <taxon>Neoptera</taxon>
        <taxon>Endopterygota</taxon>
        <taxon>Coleoptera</taxon>
        <taxon>Polyphaga</taxon>
        <taxon>Elateriformia</taxon>
        <taxon>Elateroidea</taxon>
        <taxon>Lampyridae</taxon>
        <taxon>Luciolinae</taxon>
        <taxon>Aquatica</taxon>
    </lineage>
</organism>
<dbReference type="EMBL" id="JARPUR010000002">
    <property type="protein sequence ID" value="KAK4883360.1"/>
    <property type="molecule type" value="Genomic_DNA"/>
</dbReference>
<evidence type="ECO:0008006" key="3">
    <source>
        <dbReference type="Google" id="ProtNLM"/>
    </source>
</evidence>
<keyword evidence="2" id="KW-1185">Reference proteome</keyword>
<proteinExistence type="predicted"/>
<dbReference type="AlphaFoldDB" id="A0AAN7P8F7"/>
<sequence>MVRTYKRKTDRSTPSSDVLLRAARTVKDNNHLISIRQAVKDFNVHYRTLARYCQKTANEVLANGISNVQMRYKSPRQIFNAEEELQLEIYIKKACDIYFGLTPTEKYLNSGCASWLKTNPGKTITIYDIPGIVATALPLAIVPNNITSGFRVSGIYPFNRDIFTDQDFLPSNVTDRENPNNTPVNLLETGRQDKDKMDVLDNPPSTSAVLGMDALISPENIRSASTPSTSALLKMDALVSRVSTEDMRPTSTPLTSVVLKMDALVSPEDIRPLPKTGERKTGVQRKKNVNLLF</sequence>
<reference evidence="2" key="1">
    <citation type="submission" date="2023-01" db="EMBL/GenBank/DDBJ databases">
        <title>Key to firefly adult light organ development and bioluminescence: homeobox transcription factors regulate luciferase expression and transportation to peroxisome.</title>
        <authorList>
            <person name="Fu X."/>
        </authorList>
    </citation>
    <scope>NUCLEOTIDE SEQUENCE [LARGE SCALE GENOMIC DNA]</scope>
</reference>
<gene>
    <name evidence="1" type="ORF">RN001_006679</name>
</gene>
<name>A0AAN7P8F7_9COLE</name>
<accession>A0AAN7P8F7</accession>